<dbReference type="EMBL" id="QNQU01000001">
    <property type="protein sequence ID" value="RBQ11813.1"/>
    <property type="molecule type" value="Genomic_DNA"/>
</dbReference>
<dbReference type="AlphaFoldDB" id="A0A366LEA0"/>
<protein>
    <submittedName>
        <fullName evidence="1">Uncharacterized protein</fullName>
    </submittedName>
</protein>
<dbReference type="OrthoDB" id="773116at2"/>
<evidence type="ECO:0000313" key="1">
    <source>
        <dbReference type="EMBL" id="RBQ11813.1"/>
    </source>
</evidence>
<accession>A0A366LEA0</accession>
<comment type="caution">
    <text evidence="1">The sequence shown here is derived from an EMBL/GenBank/DDBJ whole genome shotgun (WGS) entry which is preliminary data.</text>
</comment>
<dbReference type="Proteomes" id="UP000252081">
    <property type="component" value="Unassembled WGS sequence"/>
</dbReference>
<proteinExistence type="predicted"/>
<keyword evidence="2" id="KW-1185">Reference proteome</keyword>
<name>A0A366LEA0_9SPHI</name>
<organism evidence="1 2">
    <name type="scientific">Pedobacter miscanthi</name>
    <dbReference type="NCBI Taxonomy" id="2259170"/>
    <lineage>
        <taxon>Bacteria</taxon>
        <taxon>Pseudomonadati</taxon>
        <taxon>Bacteroidota</taxon>
        <taxon>Sphingobacteriia</taxon>
        <taxon>Sphingobacteriales</taxon>
        <taxon>Sphingobacteriaceae</taxon>
        <taxon>Pedobacter</taxon>
    </lineage>
</organism>
<dbReference type="RefSeq" id="WP_113946893.1">
    <property type="nucleotide sequence ID" value="NZ_QNQU01000001.1"/>
</dbReference>
<evidence type="ECO:0000313" key="2">
    <source>
        <dbReference type="Proteomes" id="UP000252081"/>
    </source>
</evidence>
<sequence length="84" mass="9703">MLNHTEFDSFKKIILKRFKPALKPLDIENDFLEVSTSYLGKAYEVRIMGRPDQNSNYFWDVVRVVNRSIIPSSISPGKSQLQGK</sequence>
<reference evidence="1 2" key="1">
    <citation type="submission" date="2018-07" db="EMBL/GenBank/DDBJ databases">
        <title>A draft genome of a endophytic bacteria, a new species of Pedobacter.</title>
        <authorList>
            <person name="Zhang Z.D."/>
            <person name="Chen Z.J."/>
        </authorList>
    </citation>
    <scope>NUCLEOTIDE SEQUENCE [LARGE SCALE GENOMIC DNA]</scope>
    <source>
        <strain evidence="1 2">RS10</strain>
    </source>
</reference>
<gene>
    <name evidence="1" type="ORF">DRW42_00610</name>
</gene>